<name>A0A2T3ITK6_9GAMM</name>
<evidence type="ECO:0000313" key="3">
    <source>
        <dbReference type="Proteomes" id="UP000241222"/>
    </source>
</evidence>
<dbReference type="AlphaFoldDB" id="A0A2T3ITK6"/>
<dbReference type="EMBL" id="PYMH01000013">
    <property type="protein sequence ID" value="PSU31671.1"/>
    <property type="molecule type" value="Genomic_DNA"/>
</dbReference>
<protein>
    <submittedName>
        <fullName evidence="2">Uncharacterized protein</fullName>
    </submittedName>
</protein>
<evidence type="ECO:0000256" key="1">
    <source>
        <dbReference type="SAM" id="Phobius"/>
    </source>
</evidence>
<proteinExistence type="predicted"/>
<comment type="caution">
    <text evidence="2">The sequence shown here is derived from an EMBL/GenBank/DDBJ whole genome shotgun (WGS) entry which is preliminary data.</text>
</comment>
<dbReference type="Proteomes" id="UP000241222">
    <property type="component" value="Unassembled WGS sequence"/>
</dbReference>
<keyword evidence="1" id="KW-0812">Transmembrane</keyword>
<keyword evidence="1" id="KW-1133">Transmembrane helix</keyword>
<evidence type="ECO:0000313" key="2">
    <source>
        <dbReference type="EMBL" id="PSU31671.1"/>
    </source>
</evidence>
<accession>A0A2T3ITK6</accession>
<keyword evidence="1" id="KW-0472">Membrane</keyword>
<sequence length="67" mass="8230">MSESILLYVSCFSTLGMALTLTRYILFKRELYKLKQQMKKHHLKHGFDDQLWDLFVTRTRKMLSFWR</sequence>
<feature type="transmembrane region" description="Helical" evidence="1">
    <location>
        <begin position="6"/>
        <end position="26"/>
    </location>
</feature>
<gene>
    <name evidence="2" type="ORF">C9I99_21015</name>
</gene>
<organism evidence="2 3">
    <name type="scientific">Photobacterium lutimaris</name>
    <dbReference type="NCBI Taxonomy" id="388278"/>
    <lineage>
        <taxon>Bacteria</taxon>
        <taxon>Pseudomonadati</taxon>
        <taxon>Pseudomonadota</taxon>
        <taxon>Gammaproteobacteria</taxon>
        <taxon>Vibrionales</taxon>
        <taxon>Vibrionaceae</taxon>
        <taxon>Photobacterium</taxon>
    </lineage>
</organism>
<keyword evidence="3" id="KW-1185">Reference proteome</keyword>
<reference evidence="2 3" key="1">
    <citation type="submission" date="2018-03" db="EMBL/GenBank/DDBJ databases">
        <title>Whole genome sequencing of Histamine producing bacteria.</title>
        <authorList>
            <person name="Butler K."/>
        </authorList>
    </citation>
    <scope>NUCLEOTIDE SEQUENCE [LARGE SCALE GENOMIC DNA]</scope>
    <source>
        <strain evidence="2 3">JCM 13586</strain>
    </source>
</reference>